<accession>A0A9N9JI13</accession>
<organism evidence="1 2">
    <name type="scientific">Racocetra fulgida</name>
    <dbReference type="NCBI Taxonomy" id="60492"/>
    <lineage>
        <taxon>Eukaryota</taxon>
        <taxon>Fungi</taxon>
        <taxon>Fungi incertae sedis</taxon>
        <taxon>Mucoromycota</taxon>
        <taxon>Glomeromycotina</taxon>
        <taxon>Glomeromycetes</taxon>
        <taxon>Diversisporales</taxon>
        <taxon>Gigasporaceae</taxon>
        <taxon>Racocetra</taxon>
    </lineage>
</organism>
<gene>
    <name evidence="1" type="ORF">RFULGI_LOCUS15697</name>
</gene>
<protein>
    <submittedName>
        <fullName evidence="1">18562_t:CDS:1</fullName>
    </submittedName>
</protein>
<evidence type="ECO:0000313" key="1">
    <source>
        <dbReference type="EMBL" id="CAG8779614.1"/>
    </source>
</evidence>
<evidence type="ECO:0000313" key="2">
    <source>
        <dbReference type="Proteomes" id="UP000789396"/>
    </source>
</evidence>
<feature type="non-terminal residue" evidence="1">
    <location>
        <position position="52"/>
    </location>
</feature>
<name>A0A9N9JI13_9GLOM</name>
<proteinExistence type="predicted"/>
<reference evidence="1" key="1">
    <citation type="submission" date="2021-06" db="EMBL/GenBank/DDBJ databases">
        <authorList>
            <person name="Kallberg Y."/>
            <person name="Tangrot J."/>
            <person name="Rosling A."/>
        </authorList>
    </citation>
    <scope>NUCLEOTIDE SEQUENCE</scope>
    <source>
        <strain evidence="1">IN212</strain>
    </source>
</reference>
<sequence>TKPPSKEAIFGNSDPPARHLKYVICLASSVASSESPSMKKVAEYKNNILNYL</sequence>
<keyword evidence="2" id="KW-1185">Reference proteome</keyword>
<comment type="caution">
    <text evidence="1">The sequence shown here is derived from an EMBL/GenBank/DDBJ whole genome shotgun (WGS) entry which is preliminary data.</text>
</comment>
<dbReference type="EMBL" id="CAJVPZ010051783">
    <property type="protein sequence ID" value="CAG8779614.1"/>
    <property type="molecule type" value="Genomic_DNA"/>
</dbReference>
<dbReference type="Proteomes" id="UP000789396">
    <property type="component" value="Unassembled WGS sequence"/>
</dbReference>
<dbReference type="AlphaFoldDB" id="A0A9N9JI13"/>